<proteinExistence type="predicted"/>
<name>A0ABS3LGW6_9ENTE</name>
<comment type="caution">
    <text evidence="1">The sequence shown here is derived from an EMBL/GenBank/DDBJ whole genome shotgun (WGS) entry which is preliminary data.</text>
</comment>
<feature type="non-terminal residue" evidence="1">
    <location>
        <position position="1"/>
    </location>
</feature>
<dbReference type="Proteomes" id="UP000664601">
    <property type="component" value="Unassembled WGS sequence"/>
</dbReference>
<organism evidence="1 2">
    <name type="scientific">Candidatus Enterococcus moelleringii</name>
    <dbReference type="NCBI Taxonomy" id="2815325"/>
    <lineage>
        <taxon>Bacteria</taxon>
        <taxon>Bacillati</taxon>
        <taxon>Bacillota</taxon>
        <taxon>Bacilli</taxon>
        <taxon>Lactobacillales</taxon>
        <taxon>Enterococcaceae</taxon>
        <taxon>Enterococcus</taxon>
    </lineage>
</organism>
<feature type="non-terminal residue" evidence="1">
    <location>
        <position position="703"/>
    </location>
</feature>
<gene>
    <name evidence="1" type="ORF">JZO70_22150</name>
</gene>
<protein>
    <recommendedName>
        <fullName evidence="3">DUF4815 domain-containing protein</fullName>
    </recommendedName>
</protein>
<evidence type="ECO:0000313" key="2">
    <source>
        <dbReference type="Proteomes" id="UP000664601"/>
    </source>
</evidence>
<keyword evidence="2" id="KW-1185">Reference proteome</keyword>
<evidence type="ECO:0008006" key="3">
    <source>
        <dbReference type="Google" id="ProtNLM"/>
    </source>
</evidence>
<evidence type="ECO:0000313" key="1">
    <source>
        <dbReference type="EMBL" id="MBO1308887.1"/>
    </source>
</evidence>
<reference evidence="1 2" key="1">
    <citation type="submission" date="2021-03" db="EMBL/GenBank/DDBJ databases">
        <title>Enterococcal diversity collection.</title>
        <authorList>
            <person name="Gilmore M.S."/>
            <person name="Schwartzman J."/>
            <person name="Van Tyne D."/>
            <person name="Martin M."/>
            <person name="Earl A.M."/>
            <person name="Manson A.L."/>
            <person name="Straub T."/>
            <person name="Salamzade R."/>
            <person name="Saavedra J."/>
            <person name="Lebreton F."/>
            <person name="Prichula J."/>
            <person name="Schaufler K."/>
            <person name="Gaca A."/>
            <person name="Sgardioli B."/>
            <person name="Wagenaar J."/>
            <person name="Strong T."/>
        </authorList>
    </citation>
    <scope>NUCLEOTIDE SEQUENCE [LARGE SCALE GENOMIC DNA]</scope>
    <source>
        <strain evidence="1 2">669A</strain>
    </source>
</reference>
<dbReference type="EMBL" id="JAFREM010000051">
    <property type="protein sequence ID" value="MBO1308887.1"/>
    <property type="molecule type" value="Genomic_DNA"/>
</dbReference>
<accession>A0ABS3LGW6</accession>
<sequence length="703" mass="78061">IDADTGRAVKKRVYEFINGTGSINVIKELCTEDKAYFMAHSNQDSKLFEVDMNTYSQRVVKTYPKDTYLKMMDNNDGTIIFYGSTSSLTDEFHSDYYTNTLAGPKFFISGIMNDFSSSANELDVKSIRAISVNGNVLPSQVINVSPGRMIVGGTTTDTNNFTENLSVYDTDGKVRPQLTASGTLGFVGVLEIKDDYPPIIKGNDSIVVDISDAAIKNPVSAAYRGWNSKDRWLITGTKNGEVTSPEAIKVYDHGDFQDVNIGTDLQAREEWLQSRINRNPKSIQDEIEWETLGFDETKAGPQTVTYFVTDTQNQIVVTSRLIHKRTSQTIENGNYFFDAQNFHIPLIGIDSAFPDNAAFKKMAKTMAWNKTDGSIDEDGTSTGVSADSTKVTVNGTQLQALRDATIAKPYPVDVSYRPKTGVEITNRVWVFVTTTNTLPNASGDTPENGVIFYGNDYTLPFRMRNTHNNNQSLTLSDAKVYNYFDSSNETAAELPTLADANKNPEKLMVDLPTLRSATDPSTVRLSIEYEWEGTTDGYHTTGSKTTGYVDVELTGNVLLHVRQVVLDNSNEIVVPTESYFNVQNVLSNTGTLDPSYQINFVGKSGTLMEDPSFTEAVVSVDHLPNVNDQVQLSIIIPEFYQYAGYYFTTDSGGSHTGNTAYTGGTFQMRKEDLYNVGEYWITMYIKPNTNDQGDTKSPQPYSW</sequence>